<proteinExistence type="predicted"/>
<reference evidence="1" key="1">
    <citation type="submission" date="2016-07" db="EMBL/GenBank/DDBJ databases">
        <title>De novo transcriptome assembly of four accessions of the metal hyperaccumulator plant Noccaea caerulescens.</title>
        <authorList>
            <person name="Blande D."/>
            <person name="Halimaa P."/>
            <person name="Tervahauta A.I."/>
            <person name="Aarts M.G."/>
            <person name="Karenlampi S.O."/>
        </authorList>
    </citation>
    <scope>NUCLEOTIDE SEQUENCE</scope>
</reference>
<organism evidence="1">
    <name type="scientific">Noccaea caerulescens</name>
    <name type="common">Alpine penny-cress</name>
    <name type="synonym">Thlaspi caerulescens</name>
    <dbReference type="NCBI Taxonomy" id="107243"/>
    <lineage>
        <taxon>Eukaryota</taxon>
        <taxon>Viridiplantae</taxon>
        <taxon>Streptophyta</taxon>
        <taxon>Embryophyta</taxon>
        <taxon>Tracheophyta</taxon>
        <taxon>Spermatophyta</taxon>
        <taxon>Magnoliopsida</taxon>
        <taxon>eudicotyledons</taxon>
        <taxon>Gunneridae</taxon>
        <taxon>Pentapetalae</taxon>
        <taxon>rosids</taxon>
        <taxon>malvids</taxon>
        <taxon>Brassicales</taxon>
        <taxon>Brassicaceae</taxon>
        <taxon>Coluteocarpeae</taxon>
        <taxon>Noccaea</taxon>
    </lineage>
</organism>
<gene>
    <name evidence="1" type="ORF">LE_TR3801_c1_g1_i1_g.12624</name>
</gene>
<dbReference type="SUPFAM" id="SSF54529">
    <property type="entry name" value="Mitochondrial glycoprotein MAM33-like"/>
    <property type="match status" value="1"/>
</dbReference>
<dbReference type="InterPro" id="IPR036561">
    <property type="entry name" value="MAM33_sf"/>
</dbReference>
<dbReference type="PANTHER" id="PTHR10826">
    <property type="entry name" value="COMPLEMENT COMPONENT 1"/>
    <property type="match status" value="1"/>
</dbReference>
<name>A0A1J3HGS5_NOCCA</name>
<accession>A0A1J3HGS5</accession>
<dbReference type="EMBL" id="GEVL01009931">
    <property type="protein sequence ID" value="JAU67410.1"/>
    <property type="molecule type" value="Transcribed_RNA"/>
</dbReference>
<sequence length="253" mass="28543">MAFGWCIRRSASSLASVCGRVARAQAVSVVGNRSFLAPKPSSFLLRPFVSRGFLFSTATDQLKSDQTLLQVIDSEINDAFEADLVEETRASDDFPFRIEDKPGHRAVTLSREYHGEQIKVEVSMPGLDMCDTEDDENEGRDVKQSETSIPLLVTVTKKSGLSLEFSCTAFSDEIVIDGLSVNNPDNSSSEGQLAYDGPDFQELDENMRKSFYKFLETRGIKASVTDYMYEYMTKKDSREYLRWLNNLKNFIQE</sequence>
<dbReference type="GO" id="GO:0005759">
    <property type="term" value="C:mitochondrial matrix"/>
    <property type="evidence" value="ECO:0007669"/>
    <property type="project" value="InterPro"/>
</dbReference>
<dbReference type="AlphaFoldDB" id="A0A1J3HGS5"/>
<dbReference type="Gene3D" id="3.10.280.10">
    <property type="entry name" value="Mitochondrial glycoprotein"/>
    <property type="match status" value="1"/>
</dbReference>
<dbReference type="Pfam" id="PF02330">
    <property type="entry name" value="MAM33"/>
    <property type="match status" value="1"/>
</dbReference>
<dbReference type="PANTHER" id="PTHR10826:SF23">
    <property type="entry name" value="MITOCHONDRIAL GLYCOPROTEIN FAMILY PROTEIN"/>
    <property type="match status" value="1"/>
</dbReference>
<protein>
    <submittedName>
        <fullName evidence="1">Uncharacterized protein, mitochondrial</fullName>
    </submittedName>
</protein>
<evidence type="ECO:0000313" key="1">
    <source>
        <dbReference type="EMBL" id="JAU67410.1"/>
    </source>
</evidence>
<dbReference type="InterPro" id="IPR003428">
    <property type="entry name" value="MAM33"/>
</dbReference>